<evidence type="ECO:0000256" key="4">
    <source>
        <dbReference type="ARBA" id="ARBA00023012"/>
    </source>
</evidence>
<dbReference type="CDD" id="cd19920">
    <property type="entry name" value="REC_PA4781-like"/>
    <property type="match status" value="1"/>
</dbReference>
<dbReference type="PROSITE" id="PS50110">
    <property type="entry name" value="RESPONSE_REGULATORY"/>
    <property type="match status" value="1"/>
</dbReference>
<dbReference type="SMART" id="SM00387">
    <property type="entry name" value="HATPase_c"/>
    <property type="match status" value="1"/>
</dbReference>
<dbReference type="GO" id="GO:0000155">
    <property type="term" value="F:phosphorelay sensor kinase activity"/>
    <property type="evidence" value="ECO:0007669"/>
    <property type="project" value="InterPro"/>
</dbReference>
<dbReference type="PROSITE" id="PS50109">
    <property type="entry name" value="HIS_KIN"/>
    <property type="match status" value="1"/>
</dbReference>
<keyword evidence="4" id="KW-0902">Two-component regulatory system</keyword>
<dbReference type="PRINTS" id="PR00344">
    <property type="entry name" value="BCTRLSENSOR"/>
</dbReference>
<evidence type="ECO:0000256" key="5">
    <source>
        <dbReference type="PROSITE-ProRule" id="PRU00169"/>
    </source>
</evidence>
<keyword evidence="6" id="KW-0175">Coiled coil</keyword>
<dbReference type="OrthoDB" id="569699at2"/>
<feature type="domain" description="Histidine kinase" evidence="7">
    <location>
        <begin position="181"/>
        <end position="438"/>
    </location>
</feature>
<dbReference type="EMBL" id="MJGC01000074">
    <property type="protein sequence ID" value="OEJ74056.1"/>
    <property type="molecule type" value="Genomic_DNA"/>
</dbReference>
<evidence type="ECO:0000256" key="3">
    <source>
        <dbReference type="ARBA" id="ARBA00022777"/>
    </source>
</evidence>
<evidence type="ECO:0000256" key="1">
    <source>
        <dbReference type="ARBA" id="ARBA00000085"/>
    </source>
</evidence>
<reference evidence="9" key="1">
    <citation type="submission" date="2016-09" db="EMBL/GenBank/DDBJ databases">
        <title>Draft genome of thermotolerant cyanobacterium Desertifilum sp. strain IPPAS B-1220.</title>
        <authorList>
            <person name="Sinetova M.A."/>
            <person name="Bolakhan K."/>
            <person name="Zayadan B.K."/>
            <person name="Mironov K.S."/>
            <person name="Ustinova V."/>
            <person name="Kupriyanova E.V."/>
            <person name="Sidorov R.A."/>
            <person name="Skrypnik A.N."/>
            <person name="Gogoleva N.E."/>
            <person name="Gogolev Y.V."/>
            <person name="Los D.A."/>
        </authorList>
    </citation>
    <scope>NUCLEOTIDE SEQUENCE [LARGE SCALE GENOMIC DNA]</scope>
    <source>
        <strain evidence="9">IPPAS B-1220</strain>
    </source>
</reference>
<feature type="domain" description="Response regulatory" evidence="8">
    <location>
        <begin position="9"/>
        <end position="125"/>
    </location>
</feature>
<feature type="modified residue" description="4-aspartylphosphate" evidence="5">
    <location>
        <position position="58"/>
    </location>
</feature>
<name>A0A1E5QH91_9CYAN</name>
<dbReference type="Pfam" id="PF00072">
    <property type="entry name" value="Response_reg"/>
    <property type="match status" value="1"/>
</dbReference>
<comment type="catalytic activity">
    <reaction evidence="1">
        <text>ATP + protein L-histidine = ADP + protein N-phospho-L-histidine.</text>
        <dbReference type="EC" id="2.7.13.3"/>
    </reaction>
</comment>
<evidence type="ECO:0000256" key="6">
    <source>
        <dbReference type="SAM" id="Coils"/>
    </source>
</evidence>
<accession>A0A1E5QH91</accession>
<dbReference type="STRING" id="1781255.BH720_16685"/>
<dbReference type="Gene3D" id="3.30.565.10">
    <property type="entry name" value="Histidine kinase-like ATPase, C-terminal domain"/>
    <property type="match status" value="1"/>
</dbReference>
<proteinExistence type="predicted"/>
<dbReference type="Gene3D" id="3.40.50.2300">
    <property type="match status" value="1"/>
</dbReference>
<dbReference type="SUPFAM" id="SSF47384">
    <property type="entry name" value="Homodimeric domain of signal transducing histidine kinase"/>
    <property type="match status" value="1"/>
</dbReference>
<dbReference type="SUPFAM" id="SSF55874">
    <property type="entry name" value="ATPase domain of HSP90 chaperone/DNA topoisomerase II/histidine kinase"/>
    <property type="match status" value="1"/>
</dbReference>
<dbReference type="AlphaFoldDB" id="A0A1E5QH91"/>
<dbReference type="InterPro" id="IPR005467">
    <property type="entry name" value="His_kinase_dom"/>
</dbReference>
<sequence>MSARLSQETILVIDDNPTNLEVLYNALSISGYDVLVEMDGSSGLAQAHNYPPDLILLDVMMPGIDGFETCRQLQENPATCKIPIIFMTALADTVDKVKGLHLGAVDYITKPFQKEEVLARIQTQLKLRRLSLELEQQKQELERTVELRTAELTRTIQELKATQLQLIQSEKLSTVGQLVAGIAHEINNPVGFLNGNLEQAYLAIQDLIDYIRLYHEIYPAQGTEIEEKAQEIEIDYLLEDLPKMLLSMQVGVERICSISNSLRTFSRADVDTKVFANIHEGLESTLMILQHRLKAQKDRPEIQVIKNYGEIPKVECYLGQLNQVFMNILANAIDALEEGSEGRGYQELEKNPNQILVQTSLKNEREVMIRISDNGVGIGQGIKDRIFDHLFTTKPVGKGTGLGLTIARQIIVEKHEGTLEFISDSNRGTTFAITLPVS</sequence>
<dbReference type="SUPFAM" id="SSF52172">
    <property type="entry name" value="CheY-like"/>
    <property type="match status" value="1"/>
</dbReference>
<dbReference type="PANTHER" id="PTHR43065:SF50">
    <property type="entry name" value="HISTIDINE KINASE"/>
    <property type="match status" value="1"/>
</dbReference>
<dbReference type="InterPro" id="IPR036890">
    <property type="entry name" value="HATPase_C_sf"/>
</dbReference>
<dbReference type="InterPro" id="IPR036097">
    <property type="entry name" value="HisK_dim/P_sf"/>
</dbReference>
<dbReference type="EC" id="2.7.13.3" evidence="2"/>
<dbReference type="RefSeq" id="WP_069968351.1">
    <property type="nucleotide sequence ID" value="NZ_CM124774.1"/>
</dbReference>
<comment type="caution">
    <text evidence="9">The sequence shown here is derived from an EMBL/GenBank/DDBJ whole genome shotgun (WGS) entry which is preliminary data.</text>
</comment>
<evidence type="ECO:0000313" key="9">
    <source>
        <dbReference type="EMBL" id="OEJ74056.1"/>
    </source>
</evidence>
<keyword evidence="5" id="KW-0597">Phosphoprotein</keyword>
<dbReference type="InterPro" id="IPR003594">
    <property type="entry name" value="HATPase_dom"/>
</dbReference>
<dbReference type="InterPro" id="IPR001789">
    <property type="entry name" value="Sig_transdc_resp-reg_receiver"/>
</dbReference>
<feature type="coiled-coil region" evidence="6">
    <location>
        <begin position="120"/>
        <end position="151"/>
    </location>
</feature>
<dbReference type="InterPro" id="IPR011006">
    <property type="entry name" value="CheY-like_superfamily"/>
</dbReference>
<evidence type="ECO:0000256" key="2">
    <source>
        <dbReference type="ARBA" id="ARBA00012438"/>
    </source>
</evidence>
<evidence type="ECO:0000259" key="8">
    <source>
        <dbReference type="PROSITE" id="PS50110"/>
    </source>
</evidence>
<evidence type="ECO:0000259" key="7">
    <source>
        <dbReference type="PROSITE" id="PS50109"/>
    </source>
</evidence>
<keyword evidence="3 9" id="KW-0808">Transferase</keyword>
<dbReference type="SMART" id="SM00448">
    <property type="entry name" value="REC"/>
    <property type="match status" value="1"/>
</dbReference>
<dbReference type="Gene3D" id="1.10.287.130">
    <property type="match status" value="1"/>
</dbReference>
<protein>
    <recommendedName>
        <fullName evidence="2">histidine kinase</fullName>
        <ecNumber evidence="2">2.7.13.3</ecNumber>
    </recommendedName>
</protein>
<organism evidence="9">
    <name type="scientific">Desertifilum tharense IPPAS B-1220</name>
    <dbReference type="NCBI Taxonomy" id="1781255"/>
    <lineage>
        <taxon>Bacteria</taxon>
        <taxon>Bacillati</taxon>
        <taxon>Cyanobacteriota</taxon>
        <taxon>Cyanophyceae</taxon>
        <taxon>Desertifilales</taxon>
        <taxon>Desertifilaceae</taxon>
        <taxon>Desertifilum</taxon>
    </lineage>
</organism>
<gene>
    <name evidence="9" type="ORF">BH720_16685</name>
</gene>
<dbReference type="InterPro" id="IPR004358">
    <property type="entry name" value="Sig_transdc_His_kin-like_C"/>
</dbReference>
<keyword evidence="3 9" id="KW-0418">Kinase</keyword>
<dbReference type="PANTHER" id="PTHR43065">
    <property type="entry name" value="SENSOR HISTIDINE KINASE"/>
    <property type="match status" value="1"/>
</dbReference>
<dbReference type="Pfam" id="PF02518">
    <property type="entry name" value="HATPase_c"/>
    <property type="match status" value="1"/>
</dbReference>